<feature type="transmembrane region" description="Helical" evidence="6">
    <location>
        <begin position="212"/>
        <end position="233"/>
    </location>
</feature>
<evidence type="ECO:0000256" key="3">
    <source>
        <dbReference type="ARBA" id="ARBA00022692"/>
    </source>
</evidence>
<reference evidence="8" key="1">
    <citation type="submission" date="2017-04" db="EMBL/GenBank/DDBJ databases">
        <authorList>
            <person name="Varghese N."/>
            <person name="Submissions S."/>
        </authorList>
    </citation>
    <scope>NUCLEOTIDE SEQUENCE [LARGE SCALE GENOMIC DNA]</scope>
    <source>
        <strain evidence="8">DSM 16512</strain>
    </source>
</reference>
<keyword evidence="4 6" id="KW-1133">Transmembrane helix</keyword>
<protein>
    <submittedName>
        <fullName evidence="7">Modulator of FtsH protease</fullName>
    </submittedName>
</protein>
<keyword evidence="5 6" id="KW-0472">Membrane</keyword>
<comment type="similarity">
    <text evidence="6">Belongs to the BI1 family.</text>
</comment>
<comment type="subcellular location">
    <subcellularLocation>
        <location evidence="1">Cell membrane</location>
        <topology evidence="1">Multi-pass membrane protein</topology>
    </subcellularLocation>
</comment>
<feature type="transmembrane region" description="Helical" evidence="6">
    <location>
        <begin position="179"/>
        <end position="200"/>
    </location>
</feature>
<evidence type="ECO:0000256" key="4">
    <source>
        <dbReference type="ARBA" id="ARBA00022989"/>
    </source>
</evidence>
<evidence type="ECO:0000313" key="7">
    <source>
        <dbReference type="EMBL" id="SMC08654.1"/>
    </source>
</evidence>
<keyword evidence="7" id="KW-0378">Hydrolase</keyword>
<dbReference type="GO" id="GO:0005886">
    <property type="term" value="C:plasma membrane"/>
    <property type="evidence" value="ECO:0007669"/>
    <property type="project" value="UniProtKB-SubCell"/>
</dbReference>
<proteinExistence type="inferred from homology"/>
<feature type="transmembrane region" description="Helical" evidence="6">
    <location>
        <begin position="62"/>
        <end position="82"/>
    </location>
</feature>
<dbReference type="Pfam" id="PF01027">
    <property type="entry name" value="Bax1-I"/>
    <property type="match status" value="1"/>
</dbReference>
<organism evidence="7 8">
    <name type="scientific">Nitratiruptor tergarcus DSM 16512</name>
    <dbReference type="NCBI Taxonomy" id="1069081"/>
    <lineage>
        <taxon>Bacteria</taxon>
        <taxon>Pseudomonadati</taxon>
        <taxon>Campylobacterota</taxon>
        <taxon>Epsilonproteobacteria</taxon>
        <taxon>Nautiliales</taxon>
        <taxon>Nitratiruptoraceae</taxon>
        <taxon>Nitratiruptor</taxon>
    </lineage>
</organism>
<evidence type="ECO:0000256" key="5">
    <source>
        <dbReference type="ARBA" id="ARBA00023136"/>
    </source>
</evidence>
<keyword evidence="8" id="KW-1185">Reference proteome</keyword>
<accession>A0A1W1WQR9</accession>
<name>A0A1W1WQR9_9BACT</name>
<dbReference type="GO" id="GO:0006508">
    <property type="term" value="P:proteolysis"/>
    <property type="evidence" value="ECO:0007669"/>
    <property type="project" value="UniProtKB-KW"/>
</dbReference>
<evidence type="ECO:0000256" key="2">
    <source>
        <dbReference type="ARBA" id="ARBA00022475"/>
    </source>
</evidence>
<dbReference type="RefSeq" id="WP_084274927.1">
    <property type="nucleotide sequence ID" value="NZ_AP026671.1"/>
</dbReference>
<feature type="transmembrane region" description="Helical" evidence="6">
    <location>
        <begin position="153"/>
        <end position="173"/>
    </location>
</feature>
<keyword evidence="7" id="KW-0645">Protease</keyword>
<dbReference type="PANTHER" id="PTHR23291">
    <property type="entry name" value="BAX INHIBITOR-RELATED"/>
    <property type="match status" value="1"/>
</dbReference>
<dbReference type="Proteomes" id="UP000192602">
    <property type="component" value="Unassembled WGS sequence"/>
</dbReference>
<dbReference type="InterPro" id="IPR006214">
    <property type="entry name" value="Bax_inhibitor_1-related"/>
</dbReference>
<feature type="transmembrane region" description="Helical" evidence="6">
    <location>
        <begin position="121"/>
        <end position="141"/>
    </location>
</feature>
<dbReference type="AlphaFoldDB" id="A0A1W1WQR9"/>
<evidence type="ECO:0000313" key="8">
    <source>
        <dbReference type="Proteomes" id="UP000192602"/>
    </source>
</evidence>
<feature type="transmembrane region" description="Helical" evidence="6">
    <location>
        <begin position="89"/>
        <end position="115"/>
    </location>
</feature>
<dbReference type="GO" id="GO:0008233">
    <property type="term" value="F:peptidase activity"/>
    <property type="evidence" value="ECO:0007669"/>
    <property type="project" value="UniProtKB-KW"/>
</dbReference>
<evidence type="ECO:0000256" key="6">
    <source>
        <dbReference type="RuleBase" id="RU004379"/>
    </source>
</evidence>
<dbReference type="EMBL" id="FWWZ01000001">
    <property type="protein sequence ID" value="SMC08654.1"/>
    <property type="molecule type" value="Genomic_DNA"/>
</dbReference>
<keyword evidence="3 6" id="KW-0812">Transmembrane</keyword>
<sequence length="236" mass="25608">MKAYDNDILQMKERIASQKAKTTEEKKYDIATFIKMTYQLFAASLIAATAGAYIGMQMAPAIASWYWGLVILEFAALFGIYFTKNKPGINLLMLFVFTFMTGLTLTPLLSAILALPAGASIVTNALLLTGVAFGGISLFAINTKRDFTFMGKFLFVTLIILVVAGLINIFVGSPLLQTAIAAIGAILFSAFILFDTQNIIRGNFASPVEAAIALYLDVLNLFISLLQLLGIFGNEE</sequence>
<dbReference type="CDD" id="cd10432">
    <property type="entry name" value="BI-1-like_bacterial"/>
    <property type="match status" value="1"/>
</dbReference>
<evidence type="ECO:0000256" key="1">
    <source>
        <dbReference type="ARBA" id="ARBA00004651"/>
    </source>
</evidence>
<dbReference type="PANTHER" id="PTHR23291:SF115">
    <property type="entry name" value="MODULATOR OF FTSH PROTEASE YCCA"/>
    <property type="match status" value="1"/>
</dbReference>
<gene>
    <name evidence="7" type="ORF">SAMN05660197_0418</name>
</gene>
<feature type="transmembrane region" description="Helical" evidence="6">
    <location>
        <begin position="36"/>
        <end position="56"/>
    </location>
</feature>
<keyword evidence="2" id="KW-1003">Cell membrane</keyword>